<sequence>MAGELHPEVHDFRSPEQWRWTLREAGGKFLTDHEVRLGVGDRRFTAFWQAVFAQVMAGEEGQEFGPLVVRAGPAAVPYLLRLREWDQACGLLEQVLVRDRSQAVAGVVAPGLRQIAEAVRGTDAEPATVSILAWALERVWGAPADVEDERGHGQRAIGLHQDALRYAYAAHDVAALAVLTDPGTLRRTYAQIAEAVTTAARSSD</sequence>
<reference evidence="1" key="1">
    <citation type="submission" date="2021-01" db="EMBL/GenBank/DDBJ databases">
        <title>Whole genome shotgun sequence of Planobispora rosea NBRC 15558.</title>
        <authorList>
            <person name="Komaki H."/>
            <person name="Tamura T."/>
        </authorList>
    </citation>
    <scope>NUCLEOTIDE SEQUENCE</scope>
    <source>
        <strain evidence="1">NBRC 15558</strain>
    </source>
</reference>
<dbReference type="Proteomes" id="UP000655044">
    <property type="component" value="Unassembled WGS sequence"/>
</dbReference>
<dbReference type="AlphaFoldDB" id="A0A8J3WDN3"/>
<gene>
    <name evidence="1" type="ORF">Pro02_37310</name>
</gene>
<dbReference type="EMBL" id="BOOI01000033">
    <property type="protein sequence ID" value="GIH85323.1"/>
    <property type="molecule type" value="Genomic_DNA"/>
</dbReference>
<name>A0A8J3WDN3_PLARO</name>
<evidence type="ECO:0000313" key="1">
    <source>
        <dbReference type="EMBL" id="GIH85323.1"/>
    </source>
</evidence>
<keyword evidence="2" id="KW-1185">Reference proteome</keyword>
<dbReference type="RefSeq" id="WP_068927692.1">
    <property type="nucleotide sequence ID" value="NZ_BMQP01000015.1"/>
</dbReference>
<accession>A0A8J3WDN3</accession>
<protein>
    <submittedName>
        <fullName evidence="1">Uncharacterized protein</fullName>
    </submittedName>
</protein>
<comment type="caution">
    <text evidence="1">The sequence shown here is derived from an EMBL/GenBank/DDBJ whole genome shotgun (WGS) entry which is preliminary data.</text>
</comment>
<proteinExistence type="predicted"/>
<evidence type="ECO:0000313" key="2">
    <source>
        <dbReference type="Proteomes" id="UP000655044"/>
    </source>
</evidence>
<dbReference type="OrthoDB" id="3881650at2"/>
<organism evidence="1 2">
    <name type="scientific">Planobispora rosea</name>
    <dbReference type="NCBI Taxonomy" id="35762"/>
    <lineage>
        <taxon>Bacteria</taxon>
        <taxon>Bacillati</taxon>
        <taxon>Actinomycetota</taxon>
        <taxon>Actinomycetes</taxon>
        <taxon>Streptosporangiales</taxon>
        <taxon>Streptosporangiaceae</taxon>
        <taxon>Planobispora</taxon>
    </lineage>
</organism>